<dbReference type="PANTHER" id="PTHR31606:SF2">
    <property type="entry name" value="POSTACROSOMAL SHEATH WW DOMAIN-BINDING PROTEIN"/>
    <property type="match status" value="1"/>
</dbReference>
<dbReference type="GeneID" id="110310816"/>
<dbReference type="SUPFAM" id="SSF50729">
    <property type="entry name" value="PH domain-like"/>
    <property type="match status" value="1"/>
</dbReference>
<organism evidence="3 4">
    <name type="scientific">Mus caroli</name>
    <name type="common">Ryukyu mouse</name>
    <name type="synonym">Ricefield mouse</name>
    <dbReference type="NCBI Taxonomy" id="10089"/>
    <lineage>
        <taxon>Eukaryota</taxon>
        <taxon>Metazoa</taxon>
        <taxon>Chordata</taxon>
        <taxon>Craniata</taxon>
        <taxon>Vertebrata</taxon>
        <taxon>Euteleostomi</taxon>
        <taxon>Mammalia</taxon>
        <taxon>Eutheria</taxon>
        <taxon>Euarchontoglires</taxon>
        <taxon>Glires</taxon>
        <taxon>Rodentia</taxon>
        <taxon>Myomorpha</taxon>
        <taxon>Muroidea</taxon>
        <taxon>Muridae</taxon>
        <taxon>Murinae</taxon>
        <taxon>Mus</taxon>
        <taxon>Mus</taxon>
    </lineage>
</organism>
<keyword evidence="3" id="KW-1185">Reference proteome</keyword>
<dbReference type="AlphaFoldDB" id="A0A6P5RAD3"/>
<feature type="region of interest" description="Disordered" evidence="1">
    <location>
        <begin position="259"/>
        <end position="366"/>
    </location>
</feature>
<reference evidence="4" key="1">
    <citation type="submission" date="2025-08" db="UniProtKB">
        <authorList>
            <consortium name="RefSeq"/>
        </authorList>
    </citation>
    <scope>IDENTIFICATION</scope>
</reference>
<evidence type="ECO:0000259" key="2">
    <source>
        <dbReference type="Pfam" id="PF02893"/>
    </source>
</evidence>
<feature type="compositionally biased region" description="Pro residues" evidence="1">
    <location>
        <begin position="259"/>
        <end position="269"/>
    </location>
</feature>
<dbReference type="RefSeq" id="XP_021039582.1">
    <property type="nucleotide sequence ID" value="XM_021183923.1"/>
</dbReference>
<dbReference type="GO" id="GO:0031490">
    <property type="term" value="F:chromatin DNA binding"/>
    <property type="evidence" value="ECO:0007669"/>
    <property type="project" value="TreeGrafter"/>
</dbReference>
<evidence type="ECO:0000256" key="1">
    <source>
        <dbReference type="SAM" id="MobiDB-lite"/>
    </source>
</evidence>
<dbReference type="InterPro" id="IPR044852">
    <property type="entry name" value="WBP2-like"/>
</dbReference>
<dbReference type="GO" id="GO:0061827">
    <property type="term" value="C:sperm head"/>
    <property type="evidence" value="ECO:0007669"/>
    <property type="project" value="Ensembl"/>
</dbReference>
<proteinExistence type="predicted"/>
<feature type="domain" description="GRAM" evidence="2">
    <location>
        <begin position="17"/>
        <end position="133"/>
    </location>
</feature>
<evidence type="ECO:0000313" key="3">
    <source>
        <dbReference type="Proteomes" id="UP000515126"/>
    </source>
</evidence>
<dbReference type="GO" id="GO:0005634">
    <property type="term" value="C:nucleus"/>
    <property type="evidence" value="ECO:0007669"/>
    <property type="project" value="TreeGrafter"/>
</dbReference>
<dbReference type="KEGG" id="mcal:110310816"/>
<sequence length="366" mass="38099">MAVNQNHTVDRRWAAIPHGESLLKKCSEVDLSFPQSPPGSNLFSGTKRGALFLTSYRVIFVTSRADNDPMFSFTMPFHLMNNCTVEQPIFGANYIKGTIQAAPDGGWEGSATFKIVFRKGGAIDFAQLMAKAASAAAQGVPLRVASFWMGPLGIYVITGDRNMYAPQACQVAYGAPPSGYGASPVGYGVPSAGYGAPPAGYGAPPAGYGAPPVGYVAPSPRYDVLPPGYGAVRYGSPPPLYVATPMGYGVPPPGYGPPPVRYGSPPPGYEAPTMEYGAQPPRYGTTPMGSGSPPPRYEAPPMGYGTPPSGRESIPPGSTATSVAQEAPPAGSEAGHPMSVAVQNPEFQASFPSTSSSQVHSPRSKM</sequence>
<dbReference type="GO" id="GO:0003713">
    <property type="term" value="F:transcription coactivator activity"/>
    <property type="evidence" value="ECO:0007669"/>
    <property type="project" value="InterPro"/>
</dbReference>
<feature type="compositionally biased region" description="Polar residues" evidence="1">
    <location>
        <begin position="341"/>
        <end position="366"/>
    </location>
</feature>
<dbReference type="Proteomes" id="UP000515126">
    <property type="component" value="Chromosome 15"/>
</dbReference>
<dbReference type="CTD" id="164684"/>
<evidence type="ECO:0000313" key="4">
    <source>
        <dbReference type="RefSeq" id="XP_021039582.1"/>
    </source>
</evidence>
<dbReference type="CDD" id="cd13214">
    <property type="entry name" value="PH-GRAM_WBP2"/>
    <property type="match status" value="1"/>
</dbReference>
<accession>A0A6P5RAD3</accession>
<dbReference type="PANTHER" id="PTHR31606">
    <property type="entry name" value="WW DOMAIN BINDING PROTEIN 2, ISOFORM E"/>
    <property type="match status" value="1"/>
</dbReference>
<gene>
    <name evidence="4" type="primary">Wbp2nl</name>
</gene>
<dbReference type="Pfam" id="PF02893">
    <property type="entry name" value="GRAM"/>
    <property type="match status" value="1"/>
</dbReference>
<protein>
    <submittedName>
        <fullName evidence="4">Postacrosomal sheath WW domain-binding protein</fullName>
    </submittedName>
</protein>
<name>A0A6P5RAD3_MUSCR</name>
<dbReference type="InterPro" id="IPR004182">
    <property type="entry name" value="GRAM"/>
</dbReference>
<dbReference type="GO" id="GO:0036126">
    <property type="term" value="C:sperm flagellum"/>
    <property type="evidence" value="ECO:0007669"/>
    <property type="project" value="Ensembl"/>
</dbReference>